<organism evidence="1 2">
    <name type="scientific">Aplysia californica</name>
    <name type="common">California sea hare</name>
    <dbReference type="NCBI Taxonomy" id="6500"/>
    <lineage>
        <taxon>Eukaryota</taxon>
        <taxon>Metazoa</taxon>
        <taxon>Spiralia</taxon>
        <taxon>Lophotrochozoa</taxon>
        <taxon>Mollusca</taxon>
        <taxon>Gastropoda</taxon>
        <taxon>Heterobranchia</taxon>
        <taxon>Euthyneura</taxon>
        <taxon>Tectipleura</taxon>
        <taxon>Aplysiida</taxon>
        <taxon>Aplysioidea</taxon>
        <taxon>Aplysiidae</taxon>
        <taxon>Aplysia</taxon>
    </lineage>
</organism>
<dbReference type="GeneID" id="101846304"/>
<evidence type="ECO:0000313" key="2">
    <source>
        <dbReference type="RefSeq" id="XP_005107430.2"/>
    </source>
</evidence>
<gene>
    <name evidence="2" type="primary">LOC101846304</name>
</gene>
<accession>A0ABM0K2S4</accession>
<protein>
    <submittedName>
        <fullName evidence="2">Uncharacterized protein LOC101846304</fullName>
    </submittedName>
</protein>
<keyword evidence="1" id="KW-1185">Reference proteome</keyword>
<sequence length="105" mass="12262">MNDVDRADHPDAAPYSFSQYHSVHSKKLMPEDMDFALIGREVEDLIRQLERLSAQMIDCLEHFDPSLHQRPLTVLIGNLVDQCERQREEMHVDSQRITQMLNEVS</sequence>
<dbReference type="RefSeq" id="XP_005107430.2">
    <property type="nucleotide sequence ID" value="XM_005107373.2"/>
</dbReference>
<reference evidence="2" key="1">
    <citation type="submission" date="2025-08" db="UniProtKB">
        <authorList>
            <consortium name="RefSeq"/>
        </authorList>
    </citation>
    <scope>IDENTIFICATION</scope>
</reference>
<evidence type="ECO:0000313" key="1">
    <source>
        <dbReference type="Proteomes" id="UP000694888"/>
    </source>
</evidence>
<proteinExistence type="predicted"/>
<dbReference type="Proteomes" id="UP000694888">
    <property type="component" value="Unplaced"/>
</dbReference>
<name>A0ABM0K2S4_APLCA</name>